<dbReference type="EMBL" id="ACJN02000003">
    <property type="protein sequence ID" value="EFI33161.1"/>
    <property type="molecule type" value="Genomic_DNA"/>
</dbReference>
<dbReference type="OrthoDB" id="5422122at2"/>
<name>D6SN62_9BACT</name>
<dbReference type="GO" id="GO:0008270">
    <property type="term" value="F:zinc ion binding"/>
    <property type="evidence" value="ECO:0007669"/>
    <property type="project" value="InterPro"/>
</dbReference>
<evidence type="ECO:0000313" key="3">
    <source>
        <dbReference type="EMBL" id="EFI32786.1"/>
    </source>
</evidence>
<evidence type="ECO:0000313" key="2">
    <source>
        <dbReference type="EMBL" id="EFI32720.1"/>
    </source>
</evidence>
<dbReference type="EMBL" id="ACJN02000003">
    <property type="protein sequence ID" value="EFI33134.1"/>
    <property type="molecule type" value="Genomic_DNA"/>
</dbReference>
<dbReference type="Gene3D" id="3.90.580.10">
    <property type="entry name" value="Zinc finger, CHC2-type domain"/>
    <property type="match status" value="1"/>
</dbReference>
<dbReference type="EMBL" id="ACJN02000002">
    <property type="protein sequence ID" value="EFI34188.1"/>
    <property type="molecule type" value="Genomic_DNA"/>
</dbReference>
<evidence type="ECO:0000313" key="6">
    <source>
        <dbReference type="EMBL" id="EFI33161.1"/>
    </source>
</evidence>
<proteinExistence type="predicted"/>
<evidence type="ECO:0000313" key="4">
    <source>
        <dbReference type="EMBL" id="EFI32793.1"/>
    </source>
</evidence>
<dbReference type="InterPro" id="IPR036977">
    <property type="entry name" value="DNA_primase_Znf_CHC2"/>
</dbReference>
<dbReference type="GO" id="GO:0003899">
    <property type="term" value="F:DNA-directed RNA polymerase activity"/>
    <property type="evidence" value="ECO:0007669"/>
    <property type="project" value="InterPro"/>
</dbReference>
<dbReference type="RefSeq" id="WP_008869518.1">
    <property type="nucleotide sequence ID" value="NZ_ACJN02000002.1"/>
</dbReference>
<reference evidence="7 8" key="1">
    <citation type="submission" date="2010-05" db="EMBL/GenBank/DDBJ databases">
        <title>The draft genome of Desulfonatronospira thiodismutans ASO3-1.</title>
        <authorList>
            <consortium name="US DOE Joint Genome Institute (JGI-PGF)"/>
            <person name="Lucas S."/>
            <person name="Copeland A."/>
            <person name="Lapidus A."/>
            <person name="Cheng J.-F."/>
            <person name="Bruce D."/>
            <person name="Goodwin L."/>
            <person name="Pitluck S."/>
            <person name="Chertkov O."/>
            <person name="Brettin T."/>
            <person name="Detter J.C."/>
            <person name="Han C."/>
            <person name="Land M.L."/>
            <person name="Hauser L."/>
            <person name="Kyrpides N."/>
            <person name="Mikhailova N."/>
            <person name="Muyzer G."/>
            <person name="Woyke T."/>
        </authorList>
    </citation>
    <scope>NUCLEOTIDE SEQUENCE [LARGE SCALE GENOMIC DNA]</scope>
    <source>
        <strain evidence="7 8">ASO3-1</strain>
    </source>
</reference>
<dbReference type="EMBL" id="ACJN02000005">
    <property type="protein sequence ID" value="EFI32720.1"/>
    <property type="molecule type" value="Genomic_DNA"/>
</dbReference>
<accession>D6SN62</accession>
<keyword evidence="8" id="KW-1185">Reference proteome</keyword>
<evidence type="ECO:0000259" key="1">
    <source>
        <dbReference type="Pfam" id="PF01807"/>
    </source>
</evidence>
<dbReference type="GO" id="GO:0003677">
    <property type="term" value="F:DNA binding"/>
    <property type="evidence" value="ECO:0007669"/>
    <property type="project" value="InterPro"/>
</dbReference>
<dbReference type="AlphaFoldDB" id="D6SN62"/>
<comment type="caution">
    <text evidence="7">The sequence shown here is derived from an EMBL/GenBank/DDBJ whole genome shotgun (WGS) entry which is preliminary data.</text>
</comment>
<feature type="domain" description="Zinc finger CHC2-type" evidence="1">
    <location>
        <begin position="7"/>
        <end position="92"/>
    </location>
</feature>
<evidence type="ECO:0000313" key="8">
    <source>
        <dbReference type="Proteomes" id="UP000005496"/>
    </source>
</evidence>
<dbReference type="InterPro" id="IPR002694">
    <property type="entry name" value="Znf_CHC2"/>
</dbReference>
<evidence type="ECO:0000313" key="7">
    <source>
        <dbReference type="EMBL" id="EFI34188.1"/>
    </source>
</evidence>
<sequence length="98" mass="11621">MAQRYSREELQRLRNKVLVNDVIVHILDMPSKVRDGYLRFLCPLCSEFLTACNPRTNLARCFRCERNFNPIDLVMVVKGLNFREAVEFLQDMEQRLGR</sequence>
<dbReference type="EMBL" id="ACJN02000005">
    <property type="protein sequence ID" value="EFI32786.1"/>
    <property type="molecule type" value="Genomic_DNA"/>
</dbReference>
<dbReference type="eggNOG" id="COG0358">
    <property type="taxonomic scope" value="Bacteria"/>
</dbReference>
<organism evidence="7 8">
    <name type="scientific">Desulfonatronospira thiodismutans ASO3-1</name>
    <dbReference type="NCBI Taxonomy" id="555779"/>
    <lineage>
        <taxon>Bacteria</taxon>
        <taxon>Pseudomonadati</taxon>
        <taxon>Thermodesulfobacteriota</taxon>
        <taxon>Desulfovibrionia</taxon>
        <taxon>Desulfovibrionales</taxon>
        <taxon>Desulfonatronovibrionaceae</taxon>
        <taxon>Desulfonatronospira</taxon>
    </lineage>
</organism>
<dbReference type="GO" id="GO:0006260">
    <property type="term" value="P:DNA replication"/>
    <property type="evidence" value="ECO:0007669"/>
    <property type="project" value="InterPro"/>
</dbReference>
<evidence type="ECO:0000313" key="5">
    <source>
        <dbReference type="EMBL" id="EFI33134.1"/>
    </source>
</evidence>
<protein>
    <recommendedName>
        <fullName evidence="1">Zinc finger CHC2-type domain-containing protein</fullName>
    </recommendedName>
</protein>
<gene>
    <name evidence="2" type="ORF">Dthio_PD0002</name>
    <name evidence="3" type="ORF">Dthio_PD0083</name>
    <name evidence="4" type="ORF">Dthio_PD0091</name>
    <name evidence="5" type="ORF">Dthio_PD0452</name>
    <name evidence="6" type="ORF">Dthio_PD0484</name>
    <name evidence="7" type="ORF">Dthio_PD1537</name>
</gene>
<dbReference type="Proteomes" id="UP000005496">
    <property type="component" value="Unassembled WGS sequence"/>
</dbReference>
<dbReference type="EMBL" id="ACJN02000005">
    <property type="protein sequence ID" value="EFI32793.1"/>
    <property type="molecule type" value="Genomic_DNA"/>
</dbReference>
<dbReference type="SUPFAM" id="SSF57783">
    <property type="entry name" value="Zinc beta-ribbon"/>
    <property type="match status" value="1"/>
</dbReference>
<dbReference type="Pfam" id="PF01807">
    <property type="entry name" value="Zn_ribbon_DnaG"/>
    <property type="match status" value="1"/>
</dbReference>